<reference evidence="2" key="1">
    <citation type="submission" date="2016-06" db="EMBL/GenBank/DDBJ databases">
        <title>Parallel loss of symbiosis genes in relatives of nitrogen-fixing non-legume Parasponia.</title>
        <authorList>
            <person name="Van Velzen R."/>
            <person name="Holmer R."/>
            <person name="Bu F."/>
            <person name="Rutten L."/>
            <person name="Van Zeijl A."/>
            <person name="Liu W."/>
            <person name="Santuari L."/>
            <person name="Cao Q."/>
            <person name="Sharma T."/>
            <person name="Shen D."/>
            <person name="Roswanjaya Y."/>
            <person name="Wardhani T."/>
            <person name="Kalhor M.S."/>
            <person name="Jansen J."/>
            <person name="Van den Hoogen J."/>
            <person name="Gungor B."/>
            <person name="Hartog M."/>
            <person name="Hontelez J."/>
            <person name="Verver J."/>
            <person name="Yang W.-C."/>
            <person name="Schijlen E."/>
            <person name="Repin R."/>
            <person name="Schilthuizen M."/>
            <person name="Schranz E."/>
            <person name="Heidstra R."/>
            <person name="Miyata K."/>
            <person name="Fedorova E."/>
            <person name="Kohlen W."/>
            <person name="Bisseling T."/>
            <person name="Smit S."/>
            <person name="Geurts R."/>
        </authorList>
    </citation>
    <scope>NUCLEOTIDE SEQUENCE [LARGE SCALE GENOMIC DNA]</scope>
    <source>
        <strain evidence="2">cv. WU1-14</strain>
    </source>
</reference>
<evidence type="ECO:0000313" key="1">
    <source>
        <dbReference type="EMBL" id="PON45290.1"/>
    </source>
</evidence>
<dbReference type="AlphaFoldDB" id="A0A2P5B914"/>
<dbReference type="Proteomes" id="UP000237105">
    <property type="component" value="Unassembled WGS sequence"/>
</dbReference>
<keyword evidence="2" id="KW-1185">Reference proteome</keyword>
<accession>A0A2P5B914</accession>
<proteinExistence type="predicted"/>
<dbReference type="OrthoDB" id="10420432at2759"/>
<sequence>MAKKFKPSLVWLFFRLSTTGFKELFKNMRKIAIIFKIDRLWLRWGADSHDETKRTYLGFSV</sequence>
<dbReference type="EMBL" id="JXTB01000334">
    <property type="protein sequence ID" value="PON45290.1"/>
    <property type="molecule type" value="Genomic_DNA"/>
</dbReference>
<evidence type="ECO:0000313" key="2">
    <source>
        <dbReference type="Proteomes" id="UP000237105"/>
    </source>
</evidence>
<gene>
    <name evidence="1" type="ORF">PanWU01x14_259950</name>
</gene>
<organism evidence="1 2">
    <name type="scientific">Parasponia andersonii</name>
    <name type="common">Sponia andersonii</name>
    <dbReference type="NCBI Taxonomy" id="3476"/>
    <lineage>
        <taxon>Eukaryota</taxon>
        <taxon>Viridiplantae</taxon>
        <taxon>Streptophyta</taxon>
        <taxon>Embryophyta</taxon>
        <taxon>Tracheophyta</taxon>
        <taxon>Spermatophyta</taxon>
        <taxon>Magnoliopsida</taxon>
        <taxon>eudicotyledons</taxon>
        <taxon>Gunneridae</taxon>
        <taxon>Pentapetalae</taxon>
        <taxon>rosids</taxon>
        <taxon>fabids</taxon>
        <taxon>Rosales</taxon>
        <taxon>Cannabaceae</taxon>
        <taxon>Parasponia</taxon>
    </lineage>
</organism>
<name>A0A2P5B914_PARAD</name>
<comment type="caution">
    <text evidence="1">The sequence shown here is derived from an EMBL/GenBank/DDBJ whole genome shotgun (WGS) entry which is preliminary data.</text>
</comment>
<protein>
    <submittedName>
        <fullName evidence="1">Uncharacterized protein</fullName>
    </submittedName>
</protein>